<dbReference type="InterPro" id="IPR050187">
    <property type="entry name" value="Lipid_Phosphate_FormReg"/>
</dbReference>
<dbReference type="GO" id="GO:0005886">
    <property type="term" value="C:plasma membrane"/>
    <property type="evidence" value="ECO:0007669"/>
    <property type="project" value="TreeGrafter"/>
</dbReference>
<dbReference type="RefSeq" id="WP_237238079.1">
    <property type="nucleotide sequence ID" value="NZ_JAKKDU010000001.1"/>
</dbReference>
<gene>
    <name evidence="13" type="ORF">L3X37_00035</name>
</gene>
<accession>A0AAE3EKW6</accession>
<comment type="caution">
    <text evidence="13">The sequence shown here is derived from an EMBL/GenBank/DDBJ whole genome shotgun (WGS) entry which is preliminary data.</text>
</comment>
<evidence type="ECO:0000256" key="4">
    <source>
        <dbReference type="ARBA" id="ARBA00022723"/>
    </source>
</evidence>
<evidence type="ECO:0000256" key="7">
    <source>
        <dbReference type="ARBA" id="ARBA00022840"/>
    </source>
</evidence>
<dbReference type="GO" id="GO:0046872">
    <property type="term" value="F:metal ion binding"/>
    <property type="evidence" value="ECO:0007669"/>
    <property type="project" value="UniProtKB-KW"/>
</dbReference>
<keyword evidence="11" id="KW-1208">Phospholipid metabolism</keyword>
<dbReference type="Proteomes" id="UP001199795">
    <property type="component" value="Unassembled WGS sequence"/>
</dbReference>
<dbReference type="PROSITE" id="PS50146">
    <property type="entry name" value="DAGK"/>
    <property type="match status" value="1"/>
</dbReference>
<dbReference type="PANTHER" id="PTHR12358:SF106">
    <property type="entry name" value="LIPID KINASE YEGS"/>
    <property type="match status" value="1"/>
</dbReference>
<keyword evidence="2" id="KW-0444">Lipid biosynthesis</keyword>
<evidence type="ECO:0000259" key="12">
    <source>
        <dbReference type="PROSITE" id="PS50146"/>
    </source>
</evidence>
<evidence type="ECO:0000256" key="8">
    <source>
        <dbReference type="ARBA" id="ARBA00022842"/>
    </source>
</evidence>
<proteinExistence type="predicted"/>
<keyword evidence="9" id="KW-0443">Lipid metabolism</keyword>
<dbReference type="EMBL" id="JAKKDU010000001">
    <property type="protein sequence ID" value="MCF7566756.1"/>
    <property type="molecule type" value="Genomic_DNA"/>
</dbReference>
<dbReference type="PANTHER" id="PTHR12358">
    <property type="entry name" value="SPHINGOSINE KINASE"/>
    <property type="match status" value="1"/>
</dbReference>
<dbReference type="Gene3D" id="2.60.200.40">
    <property type="match status" value="1"/>
</dbReference>
<keyword evidence="10" id="KW-0594">Phospholipid biosynthesis</keyword>
<dbReference type="GO" id="GO:0016301">
    <property type="term" value="F:kinase activity"/>
    <property type="evidence" value="ECO:0007669"/>
    <property type="project" value="UniProtKB-KW"/>
</dbReference>
<dbReference type="NCBIfam" id="TIGR00147">
    <property type="entry name" value="YegS/Rv2252/BmrU family lipid kinase"/>
    <property type="match status" value="1"/>
</dbReference>
<dbReference type="Gene3D" id="3.40.50.10330">
    <property type="entry name" value="Probable inorganic polyphosphate/atp-NAD kinase, domain 1"/>
    <property type="match status" value="1"/>
</dbReference>
<evidence type="ECO:0000313" key="13">
    <source>
        <dbReference type="EMBL" id="MCF7566756.1"/>
    </source>
</evidence>
<evidence type="ECO:0000256" key="11">
    <source>
        <dbReference type="ARBA" id="ARBA00023264"/>
    </source>
</evidence>
<evidence type="ECO:0000256" key="2">
    <source>
        <dbReference type="ARBA" id="ARBA00022516"/>
    </source>
</evidence>
<evidence type="ECO:0000256" key="10">
    <source>
        <dbReference type="ARBA" id="ARBA00023209"/>
    </source>
</evidence>
<dbReference type="InterPro" id="IPR045540">
    <property type="entry name" value="YegS/DAGK_C"/>
</dbReference>
<dbReference type="GO" id="GO:0005524">
    <property type="term" value="F:ATP binding"/>
    <property type="evidence" value="ECO:0007669"/>
    <property type="project" value="UniProtKB-KW"/>
</dbReference>
<dbReference type="GO" id="GO:0008654">
    <property type="term" value="P:phospholipid biosynthetic process"/>
    <property type="evidence" value="ECO:0007669"/>
    <property type="project" value="UniProtKB-KW"/>
</dbReference>
<keyword evidence="14" id="KW-1185">Reference proteome</keyword>
<dbReference type="Pfam" id="PF19279">
    <property type="entry name" value="YegS_C"/>
    <property type="match status" value="1"/>
</dbReference>
<name>A0AAE3EKW6_9FLAO</name>
<dbReference type="InterPro" id="IPR017438">
    <property type="entry name" value="ATP-NAD_kinase_N"/>
</dbReference>
<dbReference type="InterPro" id="IPR005218">
    <property type="entry name" value="Diacylglycerol/lipid_kinase"/>
</dbReference>
<evidence type="ECO:0000256" key="9">
    <source>
        <dbReference type="ARBA" id="ARBA00023098"/>
    </source>
</evidence>
<protein>
    <submittedName>
        <fullName evidence="13">Diacylglycerol kinase family lipid kinase</fullName>
    </submittedName>
</protein>
<dbReference type="InterPro" id="IPR001206">
    <property type="entry name" value="Diacylglycerol_kinase_cat_dom"/>
</dbReference>
<evidence type="ECO:0000256" key="5">
    <source>
        <dbReference type="ARBA" id="ARBA00022741"/>
    </source>
</evidence>
<sequence length="307" mass="34053">MDTASKSWFVIINPTSGNGSGKKNWPKIKSLLEKHEFIFEHVLTTYSKHSIKLVHQAIKQNFKNIISVGGDGTLHNIVNGIMTQNNVPTSKINVGVIPIGTGNDWVKTHKIPKNIDSAIQLIKNKKIAHQDIGKIEFLNQTKTPVYFNNLAGIGFDGYVVSKVNKHKYIGALAYLYGTLISLFFFKNFESKVSSNSETISGKTLMVLVGVCKYSGGGMQLTDSPNPFDGYFDISIAKNLSKLDVIKNVSKLFNGKISNHKKIQTFKSKHIKVEINQDEFPFIQADGELIGTGNIKITLIPKAFSLYC</sequence>
<feature type="domain" description="DAGKc" evidence="12">
    <location>
        <begin position="3"/>
        <end position="139"/>
    </location>
</feature>
<evidence type="ECO:0000256" key="3">
    <source>
        <dbReference type="ARBA" id="ARBA00022679"/>
    </source>
</evidence>
<keyword evidence="5" id="KW-0547">Nucleotide-binding</keyword>
<dbReference type="SUPFAM" id="SSF111331">
    <property type="entry name" value="NAD kinase/diacylglycerol kinase-like"/>
    <property type="match status" value="1"/>
</dbReference>
<organism evidence="13 14">
    <name type="scientific">Wocania arenilitoris</name>
    <dbReference type="NCBI Taxonomy" id="2044858"/>
    <lineage>
        <taxon>Bacteria</taxon>
        <taxon>Pseudomonadati</taxon>
        <taxon>Bacteroidota</taxon>
        <taxon>Flavobacteriia</taxon>
        <taxon>Flavobacteriales</taxon>
        <taxon>Flavobacteriaceae</taxon>
        <taxon>Wocania</taxon>
    </lineage>
</organism>
<evidence type="ECO:0000256" key="1">
    <source>
        <dbReference type="ARBA" id="ARBA00001946"/>
    </source>
</evidence>
<keyword evidence="3" id="KW-0808">Transferase</keyword>
<comment type="cofactor">
    <cofactor evidence="1">
        <name>Mg(2+)</name>
        <dbReference type="ChEBI" id="CHEBI:18420"/>
    </cofactor>
</comment>
<dbReference type="Pfam" id="PF00781">
    <property type="entry name" value="DAGK_cat"/>
    <property type="match status" value="1"/>
</dbReference>
<reference evidence="13" key="1">
    <citation type="submission" date="2022-01" db="EMBL/GenBank/DDBJ databases">
        <title>Draft genome sequence of Sabulilitoribacter arenilitoris KCTC 52401.</title>
        <authorList>
            <person name="Oh J.-S."/>
        </authorList>
    </citation>
    <scope>NUCLEOTIDE SEQUENCE</scope>
    <source>
        <strain evidence="13">HMF6543</strain>
    </source>
</reference>
<dbReference type="AlphaFoldDB" id="A0AAE3EKW6"/>
<dbReference type="InterPro" id="IPR016064">
    <property type="entry name" value="NAD/diacylglycerol_kinase_sf"/>
</dbReference>
<keyword evidence="6 13" id="KW-0418">Kinase</keyword>
<keyword evidence="7" id="KW-0067">ATP-binding</keyword>
<evidence type="ECO:0000313" key="14">
    <source>
        <dbReference type="Proteomes" id="UP001199795"/>
    </source>
</evidence>
<dbReference type="SMART" id="SM00046">
    <property type="entry name" value="DAGKc"/>
    <property type="match status" value="1"/>
</dbReference>
<evidence type="ECO:0000256" key="6">
    <source>
        <dbReference type="ARBA" id="ARBA00022777"/>
    </source>
</evidence>
<keyword evidence="8" id="KW-0460">Magnesium</keyword>
<keyword evidence="4" id="KW-0479">Metal-binding</keyword>